<gene>
    <name evidence="1" type="ORF">ECRASSUSDP1_LOCUS5361</name>
</gene>
<name>A0AAD1XAR8_EUPCR</name>
<sequence>MTSNTVFKEQLGKIKPTSVNLAKLYVRKMPKNKVAMKNYEKVQYVDENTKRVNQQISGSLRQIDKMIKYMGNGAKLATSKVDCFRKFGKGKKEVKKVKMRTNKNKLAPKSHRTLLKRTEVDGNRIPSSPEPSEDSFCDTRRMKEVRTTKEGFATDKSIVELGSVKKIHHENDDSELNNSMTGFFKVLGDNSSINRQEILNNETYDMNPRCLRSILYRPPRTRKLKNNDSKSYPHRYEAYKNKREEDEEMRIKKIKHKIESKSQSASVLISKSRTISHLRKRSNADEKLTQLWKEKEKLAARTRYVRNYKPNFNYTQLLYKSPIHPIFKAEPPKQDILQLRPEPFEDKLNDYINDCKNFELDQQMLKYQNKSYNVRKQTRNSIINISTKMTNSTPKVKIVPKTQRLQVKRMVIKRPAIPKNIGKKSTKGSKRCKKPKLVPSDEIFIHTDKSMPTSLTASTNCLY</sequence>
<evidence type="ECO:0000313" key="1">
    <source>
        <dbReference type="EMBL" id="CAI2364021.1"/>
    </source>
</evidence>
<evidence type="ECO:0000313" key="2">
    <source>
        <dbReference type="Proteomes" id="UP001295684"/>
    </source>
</evidence>
<accession>A0AAD1XAR8</accession>
<dbReference type="Proteomes" id="UP001295684">
    <property type="component" value="Unassembled WGS sequence"/>
</dbReference>
<dbReference type="EMBL" id="CAMPGE010005173">
    <property type="protein sequence ID" value="CAI2364021.1"/>
    <property type="molecule type" value="Genomic_DNA"/>
</dbReference>
<comment type="caution">
    <text evidence="1">The sequence shown here is derived from an EMBL/GenBank/DDBJ whole genome shotgun (WGS) entry which is preliminary data.</text>
</comment>
<reference evidence="1" key="1">
    <citation type="submission" date="2023-07" db="EMBL/GenBank/DDBJ databases">
        <authorList>
            <consortium name="AG Swart"/>
            <person name="Singh M."/>
            <person name="Singh A."/>
            <person name="Seah K."/>
            <person name="Emmerich C."/>
        </authorList>
    </citation>
    <scope>NUCLEOTIDE SEQUENCE</scope>
    <source>
        <strain evidence="1">DP1</strain>
    </source>
</reference>
<dbReference type="AlphaFoldDB" id="A0AAD1XAR8"/>
<protein>
    <submittedName>
        <fullName evidence="1">Uncharacterized protein</fullName>
    </submittedName>
</protein>
<proteinExistence type="predicted"/>
<keyword evidence="2" id="KW-1185">Reference proteome</keyword>
<organism evidence="1 2">
    <name type="scientific">Euplotes crassus</name>
    <dbReference type="NCBI Taxonomy" id="5936"/>
    <lineage>
        <taxon>Eukaryota</taxon>
        <taxon>Sar</taxon>
        <taxon>Alveolata</taxon>
        <taxon>Ciliophora</taxon>
        <taxon>Intramacronucleata</taxon>
        <taxon>Spirotrichea</taxon>
        <taxon>Hypotrichia</taxon>
        <taxon>Euplotida</taxon>
        <taxon>Euplotidae</taxon>
        <taxon>Moneuplotes</taxon>
    </lineage>
</organism>